<sequence>MTSKHLILDAVKAMDLGSEPWRWVPELRFQGVRLGEVWSGAWWTRKDAMMAHCKDVRIGFDNSTVAVAGALVGPSPKNYRVLM</sequence>
<dbReference type="AlphaFoldDB" id="A0AAV8RK92"/>
<protein>
    <submittedName>
        <fullName evidence="1">Uncharacterized protein</fullName>
    </submittedName>
</protein>
<dbReference type="EMBL" id="JAQQAF010000002">
    <property type="protein sequence ID" value="KAJ8505052.1"/>
    <property type="molecule type" value="Genomic_DNA"/>
</dbReference>
<organism evidence="1 2">
    <name type="scientific">Ensete ventricosum</name>
    <name type="common">Abyssinian banana</name>
    <name type="synonym">Musa ensete</name>
    <dbReference type="NCBI Taxonomy" id="4639"/>
    <lineage>
        <taxon>Eukaryota</taxon>
        <taxon>Viridiplantae</taxon>
        <taxon>Streptophyta</taxon>
        <taxon>Embryophyta</taxon>
        <taxon>Tracheophyta</taxon>
        <taxon>Spermatophyta</taxon>
        <taxon>Magnoliopsida</taxon>
        <taxon>Liliopsida</taxon>
        <taxon>Zingiberales</taxon>
        <taxon>Musaceae</taxon>
        <taxon>Ensete</taxon>
    </lineage>
</organism>
<keyword evidence="2" id="KW-1185">Reference proteome</keyword>
<dbReference type="Proteomes" id="UP001222027">
    <property type="component" value="Unassembled WGS sequence"/>
</dbReference>
<evidence type="ECO:0000313" key="1">
    <source>
        <dbReference type="EMBL" id="KAJ8505052.1"/>
    </source>
</evidence>
<reference evidence="1 2" key="1">
    <citation type="submission" date="2022-12" db="EMBL/GenBank/DDBJ databases">
        <title>Chromosome-scale assembly of the Ensete ventricosum genome.</title>
        <authorList>
            <person name="Dussert Y."/>
            <person name="Stocks J."/>
            <person name="Wendawek A."/>
            <person name="Woldeyes F."/>
            <person name="Nichols R.A."/>
            <person name="Borrell J.S."/>
        </authorList>
    </citation>
    <scope>NUCLEOTIDE SEQUENCE [LARGE SCALE GENOMIC DNA]</scope>
    <source>
        <strain evidence="2">cv. Maze</strain>
        <tissue evidence="1">Seeds</tissue>
    </source>
</reference>
<proteinExistence type="predicted"/>
<gene>
    <name evidence="1" type="ORF">OPV22_005938</name>
</gene>
<evidence type="ECO:0000313" key="2">
    <source>
        <dbReference type="Proteomes" id="UP001222027"/>
    </source>
</evidence>
<name>A0AAV8RK92_ENSVE</name>
<accession>A0AAV8RK92</accession>
<comment type="caution">
    <text evidence="1">The sequence shown here is derived from an EMBL/GenBank/DDBJ whole genome shotgun (WGS) entry which is preliminary data.</text>
</comment>